<evidence type="ECO:0000259" key="15">
    <source>
        <dbReference type="Pfam" id="PF07715"/>
    </source>
</evidence>
<accession>A0A2A5JVE8</accession>
<name>A0A2A5JVE8_PSEO7</name>
<dbReference type="RefSeq" id="WP_099640410.1">
    <property type="nucleotide sequence ID" value="NZ_NKHF01000007.1"/>
</dbReference>
<sequence length="692" mass="76952">MKLKLSTITLALLPFFSHQTLADDNIETIVVTGDFQNETIQTLSASASVVDDLTINKRGAQYLDEILGATANVNFTAGASRGRFMQIRGVGLRSQFVDPIYPSVGLLIDGINYSGLGASALLFDTESVVVYRGPQGTKFGSDALAGIVEVNTQAATTAPSLKLKLGAGNYGSYEAGLAAGTGLSNNTSARVSLYQRESDGYVDNLYLNKSTQSQDEQVARVKLNSQVSDSLALEFAYHHINTNNGYDGFTLDNTRNSVADEPGQDNLESDAFSLRGFYTRPDLFNVEFKVSGLDADTLYSFDEDWVCNDPSKPALCAAGLHPEGYSSTDAYERSYDKGDIEFLIKDKENDWVFGFFAKRNDVDLTRRYTWLAAPFTSAYSVESKAVFGQYVHHLSDKTRLIGGLRAEQYDADYLDSNGFTIETDDLMWGGKVALEYQVVPRTMIYTSLSRGYKVGGVNGEALAKAKDEGLNIPVEHHYFDPEYVWNAEFGVKGESKDKRHLVRVTAFYMQRDDIQLKQWQVSNQQFAGYIDNASEGSNYGLELEGDFQYTERLGFSYSAGYLETEVEDFVAASGVSLDGRDQAQAPNYQYSFAVNYELIDNLVVELGIEGKDNYYLSDSHNEQARNHNLINASLSYYGNNWSLTAWGRNLADEDIVVRGFRFGNNPLDGWQEHTYVQYGEPRVYGLSFTYEL</sequence>
<evidence type="ECO:0000313" key="17">
    <source>
        <dbReference type="Proteomes" id="UP000228621"/>
    </source>
</evidence>
<gene>
    <name evidence="16" type="ORF">CEX98_01685</name>
</gene>
<dbReference type="Proteomes" id="UP000228621">
    <property type="component" value="Unassembled WGS sequence"/>
</dbReference>
<dbReference type="OrthoDB" id="127311at2"/>
<dbReference type="EMBL" id="NKHF01000007">
    <property type="protein sequence ID" value="PCK33462.1"/>
    <property type="molecule type" value="Genomic_DNA"/>
</dbReference>
<comment type="subcellular location">
    <subcellularLocation>
        <location evidence="1 11">Cell outer membrane</location>
        <topology evidence="1 11">Multi-pass membrane protein</topology>
    </subcellularLocation>
</comment>
<keyword evidence="8 12" id="KW-0798">TonB box</keyword>
<keyword evidence="10 11" id="KW-0998">Cell outer membrane</keyword>
<feature type="domain" description="TonB-dependent receptor-like beta-barrel" evidence="14">
    <location>
        <begin position="168"/>
        <end position="650"/>
    </location>
</feature>
<keyword evidence="6" id="KW-0408">Iron</keyword>
<dbReference type="InterPro" id="IPR000531">
    <property type="entry name" value="Beta-barrel_TonB"/>
</dbReference>
<feature type="signal peptide" evidence="13">
    <location>
        <begin position="1"/>
        <end position="22"/>
    </location>
</feature>
<evidence type="ECO:0000256" key="3">
    <source>
        <dbReference type="ARBA" id="ARBA00022452"/>
    </source>
</evidence>
<keyword evidence="13" id="KW-0732">Signal</keyword>
<evidence type="ECO:0000256" key="7">
    <source>
        <dbReference type="ARBA" id="ARBA00023065"/>
    </source>
</evidence>
<evidence type="ECO:0000256" key="6">
    <source>
        <dbReference type="ARBA" id="ARBA00023004"/>
    </source>
</evidence>
<evidence type="ECO:0000256" key="11">
    <source>
        <dbReference type="PROSITE-ProRule" id="PRU01360"/>
    </source>
</evidence>
<dbReference type="GO" id="GO:0009279">
    <property type="term" value="C:cell outer membrane"/>
    <property type="evidence" value="ECO:0007669"/>
    <property type="project" value="UniProtKB-SubCell"/>
</dbReference>
<dbReference type="PANTHER" id="PTHR32552">
    <property type="entry name" value="FERRICHROME IRON RECEPTOR-RELATED"/>
    <property type="match status" value="1"/>
</dbReference>
<proteinExistence type="inferred from homology"/>
<dbReference type="GO" id="GO:0006826">
    <property type="term" value="P:iron ion transport"/>
    <property type="evidence" value="ECO:0007669"/>
    <property type="project" value="UniProtKB-KW"/>
</dbReference>
<dbReference type="Gene3D" id="2.40.170.20">
    <property type="entry name" value="TonB-dependent receptor, beta-barrel domain"/>
    <property type="match status" value="1"/>
</dbReference>
<dbReference type="Pfam" id="PF00593">
    <property type="entry name" value="TonB_dep_Rec_b-barrel"/>
    <property type="match status" value="1"/>
</dbReference>
<keyword evidence="5 11" id="KW-0812">Transmembrane</keyword>
<evidence type="ECO:0000256" key="13">
    <source>
        <dbReference type="SAM" id="SignalP"/>
    </source>
</evidence>
<feature type="domain" description="TonB-dependent receptor plug" evidence="15">
    <location>
        <begin position="41"/>
        <end position="147"/>
    </location>
</feature>
<evidence type="ECO:0000256" key="10">
    <source>
        <dbReference type="ARBA" id="ARBA00023237"/>
    </source>
</evidence>
<dbReference type="InterPro" id="IPR012910">
    <property type="entry name" value="Plug_dom"/>
</dbReference>
<evidence type="ECO:0000256" key="2">
    <source>
        <dbReference type="ARBA" id="ARBA00022448"/>
    </source>
</evidence>
<keyword evidence="9 11" id="KW-0472">Membrane</keyword>
<reference evidence="17" key="1">
    <citation type="journal article" date="2019" name="Genome Announc.">
        <title>Draft Genome Sequence of Pseudoalteromonas piscicida Strain 36Y ROTHPW, an Hypersaline Seawater Isolate from the South Coast of Sonora, Mexico.</title>
        <authorList>
            <person name="Sanchez-Diaz R."/>
            <person name="Molina-Garza Z.J."/>
            <person name="Cruz-Suarez L.E."/>
            <person name="Selvin J."/>
            <person name="Kiran G.S."/>
            <person name="Ibarra-Gamez J.C."/>
            <person name="Gomez-Gil B."/>
            <person name="Galaviz-Silva L."/>
        </authorList>
    </citation>
    <scope>NUCLEOTIDE SEQUENCE [LARGE SCALE GENOMIC DNA]</scope>
    <source>
        <strain evidence="17">36Y_RITHPW</strain>
    </source>
</reference>
<organism evidence="16 17">
    <name type="scientific">Pseudoalteromonas piscicida</name>
    <dbReference type="NCBI Taxonomy" id="43662"/>
    <lineage>
        <taxon>Bacteria</taxon>
        <taxon>Pseudomonadati</taxon>
        <taxon>Pseudomonadota</taxon>
        <taxon>Gammaproteobacteria</taxon>
        <taxon>Alteromonadales</taxon>
        <taxon>Pseudoalteromonadaceae</taxon>
        <taxon>Pseudoalteromonas</taxon>
    </lineage>
</organism>
<comment type="caution">
    <text evidence="16">The sequence shown here is derived from an EMBL/GenBank/DDBJ whole genome shotgun (WGS) entry which is preliminary data.</text>
</comment>
<keyword evidence="16" id="KW-0675">Receptor</keyword>
<feature type="chain" id="PRO_5012495318" evidence="13">
    <location>
        <begin position="23"/>
        <end position="692"/>
    </location>
</feature>
<evidence type="ECO:0000259" key="14">
    <source>
        <dbReference type="Pfam" id="PF00593"/>
    </source>
</evidence>
<evidence type="ECO:0000256" key="4">
    <source>
        <dbReference type="ARBA" id="ARBA00022496"/>
    </source>
</evidence>
<keyword evidence="17" id="KW-1185">Reference proteome</keyword>
<evidence type="ECO:0000256" key="8">
    <source>
        <dbReference type="ARBA" id="ARBA00023077"/>
    </source>
</evidence>
<evidence type="ECO:0000256" key="1">
    <source>
        <dbReference type="ARBA" id="ARBA00004571"/>
    </source>
</evidence>
<protein>
    <submittedName>
        <fullName evidence="16">TonB-dependent receptor</fullName>
    </submittedName>
</protein>
<evidence type="ECO:0000313" key="16">
    <source>
        <dbReference type="EMBL" id="PCK33462.1"/>
    </source>
</evidence>
<evidence type="ECO:0000256" key="9">
    <source>
        <dbReference type="ARBA" id="ARBA00023136"/>
    </source>
</evidence>
<dbReference type="InterPro" id="IPR039426">
    <property type="entry name" value="TonB-dep_rcpt-like"/>
</dbReference>
<dbReference type="Pfam" id="PF07715">
    <property type="entry name" value="Plug"/>
    <property type="match status" value="1"/>
</dbReference>
<dbReference type="PANTHER" id="PTHR32552:SF81">
    <property type="entry name" value="TONB-DEPENDENT OUTER MEMBRANE RECEPTOR"/>
    <property type="match status" value="1"/>
</dbReference>
<dbReference type="SUPFAM" id="SSF56935">
    <property type="entry name" value="Porins"/>
    <property type="match status" value="1"/>
</dbReference>
<evidence type="ECO:0000256" key="5">
    <source>
        <dbReference type="ARBA" id="ARBA00022692"/>
    </source>
</evidence>
<keyword evidence="3 11" id="KW-1134">Transmembrane beta strand</keyword>
<keyword evidence="7" id="KW-0406">Ion transport</keyword>
<dbReference type="AlphaFoldDB" id="A0A2A5JVE8"/>
<evidence type="ECO:0000256" key="12">
    <source>
        <dbReference type="RuleBase" id="RU003357"/>
    </source>
</evidence>
<dbReference type="InterPro" id="IPR036942">
    <property type="entry name" value="Beta-barrel_TonB_sf"/>
</dbReference>
<keyword evidence="4" id="KW-0410">Iron transport</keyword>
<comment type="similarity">
    <text evidence="11 12">Belongs to the TonB-dependent receptor family.</text>
</comment>
<keyword evidence="2 11" id="KW-0813">Transport</keyword>
<dbReference type="PROSITE" id="PS52016">
    <property type="entry name" value="TONB_DEPENDENT_REC_3"/>
    <property type="match status" value="1"/>
</dbReference>